<dbReference type="Proteomes" id="UP000772181">
    <property type="component" value="Unassembled WGS sequence"/>
</dbReference>
<sequence length="160" mass="18055">MEERNIHHRFMLLALELAEKASSEGEVPVGAVVVRQGSIIGRGYNKRETDFDPTAHAEVVALREAALREKSWRLEGAWLYVTVEPCIMCAGAIINARIEKLIFGCYDLKAGACGSIFKLPTDNRLNHKVEIISGVLENDARELMQAFFRDRRIKERWPSG</sequence>
<feature type="binding site" evidence="8">
    <location>
        <position position="89"/>
    </location>
    <ligand>
        <name>Zn(2+)</name>
        <dbReference type="ChEBI" id="CHEBI:29105"/>
        <note>catalytic</note>
    </ligand>
</feature>
<dbReference type="GO" id="GO:0052717">
    <property type="term" value="F:tRNA-specific adenosine-34 deaminase activity"/>
    <property type="evidence" value="ECO:0007669"/>
    <property type="project" value="UniProtKB-UniRule"/>
</dbReference>
<dbReference type="GO" id="GO:0008270">
    <property type="term" value="F:zinc ion binding"/>
    <property type="evidence" value="ECO:0007669"/>
    <property type="project" value="UniProtKB-UniRule"/>
</dbReference>
<dbReference type="Pfam" id="PF00383">
    <property type="entry name" value="dCMP_cyt_deam_1"/>
    <property type="match status" value="1"/>
</dbReference>
<dbReference type="PANTHER" id="PTHR11079:SF202">
    <property type="entry name" value="TRNA-SPECIFIC ADENOSINE DEAMINASE"/>
    <property type="match status" value="1"/>
</dbReference>
<evidence type="ECO:0000256" key="8">
    <source>
        <dbReference type="HAMAP-Rule" id="MF_00972"/>
    </source>
</evidence>
<feature type="domain" description="CMP/dCMP-type deaminase" evidence="9">
    <location>
        <begin position="5"/>
        <end position="132"/>
    </location>
</feature>
<keyword evidence="6 8" id="KW-0862">Zinc</keyword>
<comment type="catalytic activity">
    <reaction evidence="7 8">
        <text>adenosine(34) in tRNA + H2O + H(+) = inosine(34) in tRNA + NH4(+)</text>
        <dbReference type="Rhea" id="RHEA:43168"/>
        <dbReference type="Rhea" id="RHEA-COMP:10373"/>
        <dbReference type="Rhea" id="RHEA-COMP:10374"/>
        <dbReference type="ChEBI" id="CHEBI:15377"/>
        <dbReference type="ChEBI" id="CHEBI:15378"/>
        <dbReference type="ChEBI" id="CHEBI:28938"/>
        <dbReference type="ChEBI" id="CHEBI:74411"/>
        <dbReference type="ChEBI" id="CHEBI:82852"/>
        <dbReference type="EC" id="3.5.4.33"/>
    </reaction>
</comment>
<dbReference type="SUPFAM" id="SSF53927">
    <property type="entry name" value="Cytidine deaminase-like"/>
    <property type="match status" value="1"/>
</dbReference>
<dbReference type="InterPro" id="IPR002125">
    <property type="entry name" value="CMP_dCMP_dom"/>
</dbReference>
<reference evidence="10" key="1">
    <citation type="submission" date="2020-07" db="EMBL/GenBank/DDBJ databases">
        <title>Huge and variable diversity of episymbiotic CPR bacteria and DPANN archaea in groundwater ecosystems.</title>
        <authorList>
            <person name="He C.Y."/>
            <person name="Keren R."/>
            <person name="Whittaker M."/>
            <person name="Farag I.F."/>
            <person name="Doudna J."/>
            <person name="Cate J.H.D."/>
            <person name="Banfield J.F."/>
        </authorList>
    </citation>
    <scope>NUCLEOTIDE SEQUENCE</scope>
    <source>
        <strain evidence="10">NC_groundwater_1482_Ag_S-0.65um_47_24</strain>
    </source>
</reference>
<evidence type="ECO:0000256" key="5">
    <source>
        <dbReference type="ARBA" id="ARBA00022801"/>
    </source>
</evidence>
<evidence type="ECO:0000256" key="6">
    <source>
        <dbReference type="ARBA" id="ARBA00022833"/>
    </source>
</evidence>
<evidence type="ECO:0000313" key="11">
    <source>
        <dbReference type="Proteomes" id="UP000772181"/>
    </source>
</evidence>
<comment type="subunit">
    <text evidence="2 8">Homodimer.</text>
</comment>
<dbReference type="InterPro" id="IPR016193">
    <property type="entry name" value="Cytidine_deaminase-like"/>
</dbReference>
<evidence type="ECO:0000256" key="3">
    <source>
        <dbReference type="ARBA" id="ARBA00022694"/>
    </source>
</evidence>
<evidence type="ECO:0000256" key="7">
    <source>
        <dbReference type="ARBA" id="ARBA00048045"/>
    </source>
</evidence>
<dbReference type="GO" id="GO:0002100">
    <property type="term" value="P:tRNA wobble adenosine to inosine editing"/>
    <property type="evidence" value="ECO:0007669"/>
    <property type="project" value="UniProtKB-UniRule"/>
</dbReference>
<evidence type="ECO:0000256" key="1">
    <source>
        <dbReference type="ARBA" id="ARBA00010669"/>
    </source>
</evidence>
<protein>
    <recommendedName>
        <fullName evidence="8">tRNA-specific adenosine deaminase</fullName>
        <ecNumber evidence="8">3.5.4.33</ecNumber>
    </recommendedName>
</protein>
<name>A0A933LPF8_UNCTE</name>
<dbReference type="EMBL" id="JACQWF010000084">
    <property type="protein sequence ID" value="MBI4595093.1"/>
    <property type="molecule type" value="Genomic_DNA"/>
</dbReference>
<dbReference type="NCBIfam" id="NF008113">
    <property type="entry name" value="PRK10860.1"/>
    <property type="match status" value="1"/>
</dbReference>
<evidence type="ECO:0000313" key="10">
    <source>
        <dbReference type="EMBL" id="MBI4595093.1"/>
    </source>
</evidence>
<dbReference type="InterPro" id="IPR028883">
    <property type="entry name" value="tRNA_aden_deaminase"/>
</dbReference>
<dbReference type="AlphaFoldDB" id="A0A933LPF8"/>
<proteinExistence type="inferred from homology"/>
<dbReference type="InterPro" id="IPR016192">
    <property type="entry name" value="APOBEC/CMP_deaminase_Zn-bd"/>
</dbReference>
<feature type="binding site" evidence="8">
    <location>
        <position position="56"/>
    </location>
    <ligand>
        <name>Zn(2+)</name>
        <dbReference type="ChEBI" id="CHEBI:29105"/>
        <note>catalytic</note>
    </ligand>
</feature>
<dbReference type="CDD" id="cd01285">
    <property type="entry name" value="nucleoside_deaminase"/>
    <property type="match status" value="1"/>
</dbReference>
<dbReference type="EC" id="3.5.4.33" evidence="8"/>
<feature type="binding site" evidence="8">
    <location>
        <position position="86"/>
    </location>
    <ligand>
        <name>Zn(2+)</name>
        <dbReference type="ChEBI" id="CHEBI:29105"/>
        <note>catalytic</note>
    </ligand>
</feature>
<comment type="function">
    <text evidence="8">Catalyzes the deamination of adenosine to inosine at the wobble position 34 of tRNA(Arg2).</text>
</comment>
<dbReference type="FunFam" id="3.40.140.10:FF:000005">
    <property type="entry name" value="tRNA-specific adenosine deaminase"/>
    <property type="match status" value="1"/>
</dbReference>
<dbReference type="Gene3D" id="3.40.140.10">
    <property type="entry name" value="Cytidine Deaminase, domain 2"/>
    <property type="match status" value="1"/>
</dbReference>
<comment type="cofactor">
    <cofactor evidence="8">
        <name>Zn(2+)</name>
        <dbReference type="ChEBI" id="CHEBI:29105"/>
    </cofactor>
    <text evidence="8">Binds 1 zinc ion per subunit.</text>
</comment>
<dbReference type="HAMAP" id="MF_00972">
    <property type="entry name" value="tRNA_aden_deaminase"/>
    <property type="match status" value="1"/>
</dbReference>
<evidence type="ECO:0000259" key="9">
    <source>
        <dbReference type="PROSITE" id="PS51747"/>
    </source>
</evidence>
<feature type="active site" description="Proton donor" evidence="8">
    <location>
        <position position="58"/>
    </location>
</feature>
<gene>
    <name evidence="8" type="primary">tadA</name>
    <name evidence="10" type="ORF">HY730_01795</name>
</gene>
<keyword evidence="4 8" id="KW-0479">Metal-binding</keyword>
<comment type="caution">
    <text evidence="10">The sequence shown here is derived from an EMBL/GenBank/DDBJ whole genome shotgun (WGS) entry which is preliminary data.</text>
</comment>
<dbReference type="PANTHER" id="PTHR11079">
    <property type="entry name" value="CYTOSINE DEAMINASE FAMILY MEMBER"/>
    <property type="match status" value="1"/>
</dbReference>
<comment type="similarity">
    <text evidence="1">Belongs to the cytidine and deoxycytidylate deaminase family. ADAT2 subfamily.</text>
</comment>
<organism evidence="10 11">
    <name type="scientific">Tectimicrobiota bacterium</name>
    <dbReference type="NCBI Taxonomy" id="2528274"/>
    <lineage>
        <taxon>Bacteria</taxon>
        <taxon>Pseudomonadati</taxon>
        <taxon>Nitrospinota/Tectimicrobiota group</taxon>
        <taxon>Candidatus Tectimicrobiota</taxon>
    </lineage>
</organism>
<evidence type="ECO:0000256" key="2">
    <source>
        <dbReference type="ARBA" id="ARBA00011738"/>
    </source>
</evidence>
<keyword evidence="5 8" id="KW-0378">Hydrolase</keyword>
<dbReference type="PROSITE" id="PS00903">
    <property type="entry name" value="CYT_DCMP_DEAMINASES_1"/>
    <property type="match status" value="1"/>
</dbReference>
<accession>A0A933LPF8</accession>
<keyword evidence="3 8" id="KW-0819">tRNA processing</keyword>
<dbReference type="PROSITE" id="PS51747">
    <property type="entry name" value="CYT_DCMP_DEAMINASES_2"/>
    <property type="match status" value="1"/>
</dbReference>
<evidence type="ECO:0000256" key="4">
    <source>
        <dbReference type="ARBA" id="ARBA00022723"/>
    </source>
</evidence>